<organism evidence="3 4">
    <name type="scientific">Setaria italica</name>
    <name type="common">Foxtail millet</name>
    <name type="synonym">Panicum italicum</name>
    <dbReference type="NCBI Taxonomy" id="4555"/>
    <lineage>
        <taxon>Eukaryota</taxon>
        <taxon>Viridiplantae</taxon>
        <taxon>Streptophyta</taxon>
        <taxon>Embryophyta</taxon>
        <taxon>Tracheophyta</taxon>
        <taxon>Spermatophyta</taxon>
        <taxon>Magnoliopsida</taxon>
        <taxon>Liliopsida</taxon>
        <taxon>Poales</taxon>
        <taxon>Poaceae</taxon>
        <taxon>PACMAD clade</taxon>
        <taxon>Panicoideae</taxon>
        <taxon>Panicodae</taxon>
        <taxon>Paniceae</taxon>
        <taxon>Cenchrinae</taxon>
        <taxon>Setaria</taxon>
    </lineage>
</organism>
<gene>
    <name evidence="2" type="ORF">SETIT_8G191200v2</name>
</gene>
<dbReference type="Gramene" id="KQK95365">
    <property type="protein sequence ID" value="KQK95365"/>
    <property type="gene ID" value="SETIT_027188mg"/>
</dbReference>
<feature type="compositionally biased region" description="Polar residues" evidence="1">
    <location>
        <begin position="1"/>
        <end position="10"/>
    </location>
</feature>
<dbReference type="AlphaFoldDB" id="K3ZKT2"/>
<dbReference type="HOGENOM" id="CLU_2744865_0_0_1"/>
<feature type="region of interest" description="Disordered" evidence="1">
    <location>
        <begin position="1"/>
        <end position="21"/>
    </location>
</feature>
<evidence type="ECO:0000313" key="3">
    <source>
        <dbReference type="EnsemblPlants" id="KQK95365"/>
    </source>
</evidence>
<dbReference type="OMA" id="IPMIFCK"/>
<accession>K3ZKT2</accession>
<protein>
    <submittedName>
        <fullName evidence="2 3">Uncharacterized protein</fullName>
    </submittedName>
</protein>
<keyword evidence="4" id="KW-1185">Reference proteome</keyword>
<dbReference type="EnsemblPlants" id="KQK95365">
    <property type="protein sequence ID" value="KQK95365"/>
    <property type="gene ID" value="SETIT_027188mg"/>
</dbReference>
<reference evidence="3" key="3">
    <citation type="submission" date="2018-08" db="UniProtKB">
        <authorList>
            <consortium name="EnsemblPlants"/>
        </authorList>
    </citation>
    <scope>IDENTIFICATION</scope>
    <source>
        <strain evidence="3">Yugu1</strain>
    </source>
</reference>
<dbReference type="Proteomes" id="UP000004995">
    <property type="component" value="Unassembled WGS sequence"/>
</dbReference>
<evidence type="ECO:0000256" key="1">
    <source>
        <dbReference type="SAM" id="MobiDB-lite"/>
    </source>
</evidence>
<evidence type="ECO:0000313" key="2">
    <source>
        <dbReference type="EMBL" id="RCV39040.1"/>
    </source>
</evidence>
<sequence>MVASSPSWPQVTEEAKQATSTASIPLAKPAITLCLVHLRGGARPVYWYQFIPMIFCKISRKLLLCTVYLWS</sequence>
<dbReference type="EMBL" id="AGNK02005150">
    <property type="status" value="NOT_ANNOTATED_CDS"/>
    <property type="molecule type" value="Genomic_DNA"/>
</dbReference>
<dbReference type="EMBL" id="CM003535">
    <property type="protein sequence ID" value="RCV39040.1"/>
    <property type="molecule type" value="Genomic_DNA"/>
</dbReference>
<evidence type="ECO:0000313" key="4">
    <source>
        <dbReference type="Proteomes" id="UP000004995"/>
    </source>
</evidence>
<reference evidence="2 4" key="1">
    <citation type="journal article" date="2012" name="Nat. Biotechnol.">
        <title>Reference genome sequence of the model plant Setaria.</title>
        <authorList>
            <person name="Bennetzen J.L."/>
            <person name="Schmutz J."/>
            <person name="Wang H."/>
            <person name="Percifield R."/>
            <person name="Hawkins J."/>
            <person name="Pontaroli A.C."/>
            <person name="Estep M."/>
            <person name="Feng L."/>
            <person name="Vaughn J.N."/>
            <person name="Grimwood J."/>
            <person name="Jenkins J."/>
            <person name="Barry K."/>
            <person name="Lindquist E."/>
            <person name="Hellsten U."/>
            <person name="Deshpande S."/>
            <person name="Wang X."/>
            <person name="Wu X."/>
            <person name="Mitros T."/>
            <person name="Triplett J."/>
            <person name="Yang X."/>
            <person name="Ye C.Y."/>
            <person name="Mauro-Herrera M."/>
            <person name="Wang L."/>
            <person name="Li P."/>
            <person name="Sharma M."/>
            <person name="Sharma R."/>
            <person name="Ronald P.C."/>
            <person name="Panaud O."/>
            <person name="Kellogg E.A."/>
            <person name="Brutnell T.P."/>
            <person name="Doust A.N."/>
            <person name="Tuskan G.A."/>
            <person name="Rokhsar D."/>
            <person name="Devos K.M."/>
        </authorList>
    </citation>
    <scope>NUCLEOTIDE SEQUENCE [LARGE SCALE GENOMIC DNA]</scope>
    <source>
        <strain evidence="4">cv. Yugu1</strain>
        <strain evidence="2">Yugu1</strain>
    </source>
</reference>
<name>K3ZKT2_SETIT</name>
<proteinExistence type="predicted"/>
<reference evidence="2" key="2">
    <citation type="submission" date="2015-07" db="EMBL/GenBank/DDBJ databases">
        <authorList>
            <person name="Noorani M."/>
        </authorList>
    </citation>
    <scope>NUCLEOTIDE SEQUENCE</scope>
    <source>
        <strain evidence="2">Yugu1</strain>
    </source>
</reference>